<reference evidence="1 2" key="1">
    <citation type="submission" date="2016-10" db="EMBL/GenBank/DDBJ databases">
        <authorList>
            <person name="de Groot N.N."/>
        </authorList>
    </citation>
    <scope>NUCLEOTIDE SEQUENCE [LARGE SCALE GENOMIC DNA]</scope>
    <source>
        <strain evidence="1 2">CPCC 201354</strain>
    </source>
</reference>
<dbReference type="RefSeq" id="WP_093176155.1">
    <property type="nucleotide sequence ID" value="NZ_FNCN01000062.1"/>
</dbReference>
<protein>
    <submittedName>
        <fullName evidence="1">Uncharacterized protein</fullName>
    </submittedName>
</protein>
<dbReference type="AlphaFoldDB" id="A0A1G8L6S2"/>
<dbReference type="Proteomes" id="UP000198923">
    <property type="component" value="Unassembled WGS sequence"/>
</dbReference>
<proteinExistence type="predicted"/>
<gene>
    <name evidence="1" type="ORF">SAMN05421505_16215</name>
</gene>
<sequence>MTEYILQSALDQIAAALKCGDNDSIREQLDRIARDVSPAVAEEITAEVVRLKLAARRKAQSN</sequence>
<accession>A0A1G8L6S2</accession>
<name>A0A1G8L6S2_9ACTN</name>
<evidence type="ECO:0000313" key="2">
    <source>
        <dbReference type="Proteomes" id="UP000198923"/>
    </source>
</evidence>
<organism evidence="1 2">
    <name type="scientific">Sinosporangium album</name>
    <dbReference type="NCBI Taxonomy" id="504805"/>
    <lineage>
        <taxon>Bacteria</taxon>
        <taxon>Bacillati</taxon>
        <taxon>Actinomycetota</taxon>
        <taxon>Actinomycetes</taxon>
        <taxon>Streptosporangiales</taxon>
        <taxon>Streptosporangiaceae</taxon>
        <taxon>Sinosporangium</taxon>
    </lineage>
</organism>
<dbReference type="EMBL" id="FNCN01000062">
    <property type="protein sequence ID" value="SDI51378.1"/>
    <property type="molecule type" value="Genomic_DNA"/>
</dbReference>
<dbReference type="STRING" id="504805.SAMN05421505_16215"/>
<evidence type="ECO:0000313" key="1">
    <source>
        <dbReference type="EMBL" id="SDI51378.1"/>
    </source>
</evidence>
<keyword evidence="2" id="KW-1185">Reference proteome</keyword>